<dbReference type="Gene3D" id="3.30.310.170">
    <property type="entry name" value="Outer membrane protein assembly factor BamC"/>
    <property type="match status" value="1"/>
</dbReference>
<dbReference type="Proteomes" id="UP001165393">
    <property type="component" value="Unassembled WGS sequence"/>
</dbReference>
<reference evidence="2 3" key="1">
    <citation type="journal article" date="2013" name="Antonie Van Leeuwenhoek">
        <title>Echinimonas agarilytica gen. nov., sp. nov., a new gammaproteobacterium isolated from the sea urchin Strongylocentrotus intermedius.</title>
        <authorList>
            <person name="Nedashkovskaya O.I."/>
            <person name="Stenkova A.M."/>
            <person name="Zhukova N.V."/>
            <person name="Van Trappen S."/>
            <person name="Lee J.S."/>
            <person name="Kim S.B."/>
        </authorList>
    </citation>
    <scope>NUCLEOTIDE SEQUENCE [LARGE SCALE GENOMIC DNA]</scope>
    <source>
        <strain evidence="2 3">KMM 6351</strain>
    </source>
</reference>
<evidence type="ECO:0000256" key="1">
    <source>
        <dbReference type="SAM" id="SignalP"/>
    </source>
</evidence>
<dbReference type="RefSeq" id="WP_251260638.1">
    <property type="nucleotide sequence ID" value="NZ_JAMQGP010000002.1"/>
</dbReference>
<comment type="caution">
    <text evidence="2">The sequence shown here is derived from an EMBL/GenBank/DDBJ whole genome shotgun (WGS) entry which is preliminary data.</text>
</comment>
<sequence>MVVKKALICAIPAAFVLVGCAGNDDRARSDYKYLEEQQSTPLMVPDGMEMPLQRSEYAIPKVKDNPENVVGEDLVITAPVQVLTLVDGSIRPQDGRRASIEFDVLDQNGADQSDQVWESLWNYLRNNQIQGRFWDKEGGTLVTDWFVADSQADPAYFWGLEDYFMDRRGDLEVKARYVFNLELSKSGRTAKLSAAMVGFERYLDSDLERSTPTSVERDNFTVNFLNGAVFQYQKDVAYQQRERVKQERRALALSLQTDEKGNTSVIAAVPFEQAWDHMFDVLTQAGFVVEDRDKNQATYFVNVPGSWSFSNLFSTDDGVLELESGDYKLFFGDRGKTTSISIFDDDNKPLSSKKVTKAYNALKASLDAAEK</sequence>
<evidence type="ECO:0000313" key="2">
    <source>
        <dbReference type="EMBL" id="MCM2679286.1"/>
    </source>
</evidence>
<gene>
    <name evidence="2" type="primary">bamC</name>
    <name evidence="2" type="ORF">NAF29_06295</name>
</gene>
<dbReference type="PROSITE" id="PS51257">
    <property type="entry name" value="PROKAR_LIPOPROTEIN"/>
    <property type="match status" value="1"/>
</dbReference>
<evidence type="ECO:0000313" key="3">
    <source>
        <dbReference type="Proteomes" id="UP001165393"/>
    </source>
</evidence>
<dbReference type="Pfam" id="PF06804">
    <property type="entry name" value="Lipoprotein_18"/>
    <property type="match status" value="1"/>
</dbReference>
<dbReference type="Gene3D" id="3.30.530.50">
    <property type="match status" value="1"/>
</dbReference>
<keyword evidence="1" id="KW-0732">Signal</keyword>
<organism evidence="2 3">
    <name type="scientific">Echinimonas agarilytica</name>
    <dbReference type="NCBI Taxonomy" id="1215918"/>
    <lineage>
        <taxon>Bacteria</taxon>
        <taxon>Pseudomonadati</taxon>
        <taxon>Pseudomonadota</taxon>
        <taxon>Gammaproteobacteria</taxon>
        <taxon>Alteromonadales</taxon>
        <taxon>Echinimonadaceae</taxon>
        <taxon>Echinimonas</taxon>
    </lineage>
</organism>
<dbReference type="AlphaFoldDB" id="A0AA42B769"/>
<feature type="chain" id="PRO_5041273599" evidence="1">
    <location>
        <begin position="22"/>
        <end position="371"/>
    </location>
</feature>
<proteinExistence type="predicted"/>
<protein>
    <submittedName>
        <fullName evidence="2">Outer membrane protein assembly factor BamC</fullName>
    </submittedName>
</protein>
<dbReference type="InterPro" id="IPR010653">
    <property type="entry name" value="NlpB/DapX"/>
</dbReference>
<dbReference type="InterPro" id="IPR042268">
    <property type="entry name" value="BamC_C"/>
</dbReference>
<accession>A0AA42B769</accession>
<dbReference type="EMBL" id="JAMQGP010000002">
    <property type="protein sequence ID" value="MCM2679286.1"/>
    <property type="molecule type" value="Genomic_DNA"/>
</dbReference>
<name>A0AA42B769_9GAMM</name>
<keyword evidence="3" id="KW-1185">Reference proteome</keyword>
<feature type="signal peptide" evidence="1">
    <location>
        <begin position="1"/>
        <end position="21"/>
    </location>
</feature>